<feature type="domain" description="RDRP core" evidence="2">
    <location>
        <begin position="599"/>
        <end position="1272"/>
    </location>
</feature>
<dbReference type="InterPro" id="IPR007855">
    <property type="entry name" value="RDRP"/>
</dbReference>
<dbReference type="InterPro" id="IPR057596">
    <property type="entry name" value="RDRP_core"/>
</dbReference>
<feature type="compositionally biased region" description="Polar residues" evidence="1">
    <location>
        <begin position="460"/>
        <end position="482"/>
    </location>
</feature>
<feature type="compositionally biased region" description="Polar residues" evidence="1">
    <location>
        <begin position="392"/>
        <end position="416"/>
    </location>
</feature>
<feature type="compositionally biased region" description="Polar residues" evidence="1">
    <location>
        <begin position="115"/>
        <end position="129"/>
    </location>
</feature>
<dbReference type="OrthoDB" id="10055769at2759"/>
<sequence>MVHLQGSAGSGAGQRSGAAPASVPVPPLTPRKKGEELDDLICSLEDRYQLGFNIKAGLRSPAQRKSTADRAVQLIKFLFFSHRPALDDALATFATTAAFIVRDQRANALLTILRSKTQHGSPTSRSATPKNVPPRSLRTSQISIEDTPRSRGLFNNYKSDGATSLQEDIADPGSPTDEDEDHFVTPPSPRATSRSPSPSVTSRSAKRRVEASAHFSLQGTAQKRRSDDSNEIGKSSKLTKISKEKQPFFKPQEPASSKLPPSLFKKPSLEMARSFNVLPASQSTANNSSNTVSSSQQTQPDTANTSFTSDADHTEARKNSFTRTNSPTIGSLHDRDLLTVGAKLSEEALALEARSEPSNTPSQDRDSSSTWGSSLPEEDLLDASARVESLHATSSFGRRQFSPQRPGQQIGGSQPIHSPEKHGVFAREKCAAVGVNQSFQPPPGISAELSPNKVEIKSKSPVNGVTPTRGQRQSPREQTPVESPSKVAHHIRDIPGQGLFVDDPDLSLRVMPYFALFICQRIALERSIPLSELVSSMDFASACADPTVFWTSLLEHPKISHIKFKDSDRLWSATKCNYDGFTFKGQINLRSKPSGPIFQLELHQILPEKSCRFQRKFGADRFLYLSVPDLERKAWTGCTLEDLANIRGRWEDWLHTEHTFLHRKWRVFHIEPMKRAKTRGRNAEMTHRSRIVLFATEGCGITKCTVGKMLNWFLPFARNQGQSFCKAYARFDLGLSRTTPTFTFKPSQLRFVKDKKATGDIEATEFDDPEMVWTQVPGNPVMNDGCSRMSVGAALEIWKLYKKFCRITGPLPSAFQGRIGGAKGLWMISDESFTKDPEQLVIWIEISESQLKFKPHLKDESDATFDRLQLTFEVSNFSSSPAHSDLHISFIPIMADRGVPRDDIANYMRERLDVARSDLLERVTDPVKLYEYVHKNSSMSREGPDMAWQAALPLAMEDKIKLLLESGFSPCNLQVLAKNVCRFINKLHLRQESKLKTPLGKATYLYGVADPLGILKPGEVHVQFSSSFVDEVTDEKYLSLKGHNLLVARQPAIRNSDIQKVRAVNYPELSHLVDLVVFPSVGPFPLAGKLQGGDYDGDIFWLCWEDKLVQPFRNAPAPVESPDPELYGIRVDKRKLEDLEVKVDDEASVDHFLREVFKFRSAPSLLGIVTTYLERQAYHENRLSSPKLDRLGDIHDLLVDAPKQGYTFTLADWQSYLQDKLGCRLNLRQAIHKDAMDACAAVKDSGADMDKTREKKYRYKRENIIDYLYFEVVRSHDVATMKKIKENLSSANEADPDLLFPRQGIADLQDPTIDEEIRRTQEQISQLYKSWNINTHKDESERTIEDFARVVEHLYARFTAVEPVEKEHPTIKTWLHPWLRPDFRLWDRLRASILYAKLPYANAQTFVFQMAGDELAKIKAEHFQHTRYIVAEIRASMKPKPIKAPVPDESDEDDDDVARYYDTVYFTDGHWFGVVAGAVSAPQATISLSTLQNPDIDEDMF</sequence>
<reference evidence="3" key="1">
    <citation type="submission" date="2019-04" db="EMBL/GenBank/DDBJ databases">
        <title>Sequencing of skin fungus with MAO and IRED activity.</title>
        <authorList>
            <person name="Marsaioli A.J."/>
            <person name="Bonatto J.M.C."/>
            <person name="Reis Junior O."/>
        </authorList>
    </citation>
    <scope>NUCLEOTIDE SEQUENCE</scope>
    <source>
        <strain evidence="3">28M1</strain>
    </source>
</reference>
<comment type="caution">
    <text evidence="3">The sequence shown here is derived from an EMBL/GenBank/DDBJ whole genome shotgun (WGS) entry which is preliminary data.</text>
</comment>
<gene>
    <name evidence="3" type="ORF">E8E12_006968</name>
</gene>
<accession>A0A9P4WR50</accession>
<feature type="region of interest" description="Disordered" evidence="1">
    <location>
        <begin position="115"/>
        <end position="264"/>
    </location>
</feature>
<evidence type="ECO:0000313" key="4">
    <source>
        <dbReference type="Proteomes" id="UP000758155"/>
    </source>
</evidence>
<dbReference type="PANTHER" id="PTHR23079:SF55">
    <property type="entry name" value="RNA-DIRECTED RNA POLYMERASE"/>
    <property type="match status" value="1"/>
</dbReference>
<feature type="compositionally biased region" description="Polar residues" evidence="1">
    <location>
        <begin position="300"/>
        <end position="309"/>
    </location>
</feature>
<dbReference type="GO" id="GO:0003723">
    <property type="term" value="F:RNA binding"/>
    <property type="evidence" value="ECO:0007669"/>
    <property type="project" value="UniProtKB-KW"/>
</dbReference>
<evidence type="ECO:0000313" key="3">
    <source>
        <dbReference type="EMBL" id="KAF3039373.1"/>
    </source>
</evidence>
<feature type="region of interest" description="Disordered" evidence="1">
    <location>
        <begin position="437"/>
        <end position="487"/>
    </location>
</feature>
<keyword evidence="4" id="KW-1185">Reference proteome</keyword>
<protein>
    <recommendedName>
        <fullName evidence="2">RDRP core domain-containing protein</fullName>
    </recommendedName>
</protein>
<feature type="compositionally biased region" description="Polar residues" evidence="1">
    <location>
        <begin position="319"/>
        <end position="329"/>
    </location>
</feature>
<dbReference type="PANTHER" id="PTHR23079">
    <property type="entry name" value="RNA-DEPENDENT RNA POLYMERASE"/>
    <property type="match status" value="1"/>
</dbReference>
<feature type="compositionally biased region" description="Polar residues" evidence="1">
    <location>
        <begin position="156"/>
        <end position="166"/>
    </location>
</feature>
<dbReference type="GO" id="GO:0030422">
    <property type="term" value="P:siRNA processing"/>
    <property type="evidence" value="ECO:0007669"/>
    <property type="project" value="TreeGrafter"/>
</dbReference>
<evidence type="ECO:0000259" key="2">
    <source>
        <dbReference type="Pfam" id="PF05183"/>
    </source>
</evidence>
<name>A0A9P4WR50_9PLEO</name>
<organism evidence="3 4">
    <name type="scientific">Didymella heteroderae</name>
    <dbReference type="NCBI Taxonomy" id="1769908"/>
    <lineage>
        <taxon>Eukaryota</taxon>
        <taxon>Fungi</taxon>
        <taxon>Dikarya</taxon>
        <taxon>Ascomycota</taxon>
        <taxon>Pezizomycotina</taxon>
        <taxon>Dothideomycetes</taxon>
        <taxon>Pleosporomycetidae</taxon>
        <taxon>Pleosporales</taxon>
        <taxon>Pleosporineae</taxon>
        <taxon>Didymellaceae</taxon>
        <taxon>Didymella</taxon>
    </lineage>
</organism>
<feature type="region of interest" description="Disordered" evidence="1">
    <location>
        <begin position="352"/>
        <end position="375"/>
    </location>
</feature>
<feature type="compositionally biased region" description="Low complexity" evidence="1">
    <location>
        <begin position="190"/>
        <end position="203"/>
    </location>
</feature>
<proteinExistence type="predicted"/>
<feature type="compositionally biased region" description="Low complexity" evidence="1">
    <location>
        <begin position="281"/>
        <end position="299"/>
    </location>
</feature>
<dbReference type="Proteomes" id="UP000758155">
    <property type="component" value="Unassembled WGS sequence"/>
</dbReference>
<dbReference type="GO" id="GO:0003968">
    <property type="term" value="F:RNA-directed RNA polymerase activity"/>
    <property type="evidence" value="ECO:0007669"/>
    <property type="project" value="UniProtKB-KW"/>
</dbReference>
<feature type="region of interest" description="Disordered" evidence="1">
    <location>
        <begin position="1"/>
        <end position="34"/>
    </location>
</feature>
<feature type="region of interest" description="Disordered" evidence="1">
    <location>
        <begin position="392"/>
        <end position="422"/>
    </location>
</feature>
<dbReference type="GO" id="GO:0031380">
    <property type="term" value="C:nuclear RNA-directed RNA polymerase complex"/>
    <property type="evidence" value="ECO:0007669"/>
    <property type="project" value="TreeGrafter"/>
</dbReference>
<dbReference type="Pfam" id="PF05183">
    <property type="entry name" value="RdRP"/>
    <property type="match status" value="1"/>
</dbReference>
<feature type="region of interest" description="Disordered" evidence="1">
    <location>
        <begin position="281"/>
        <end position="332"/>
    </location>
</feature>
<evidence type="ECO:0000256" key="1">
    <source>
        <dbReference type="SAM" id="MobiDB-lite"/>
    </source>
</evidence>
<dbReference type="EMBL" id="SWKV01000031">
    <property type="protein sequence ID" value="KAF3039373.1"/>
    <property type="molecule type" value="Genomic_DNA"/>
</dbReference>